<gene>
    <name evidence="23" type="ORF">Fmac_012556</name>
</gene>
<evidence type="ECO:0000256" key="20">
    <source>
        <dbReference type="ARBA" id="ARBA00023180"/>
    </source>
</evidence>
<dbReference type="GO" id="GO:0016020">
    <property type="term" value="C:membrane"/>
    <property type="evidence" value="ECO:0007669"/>
    <property type="project" value="UniProtKB-SubCell"/>
</dbReference>
<feature type="transmembrane region" description="Helical" evidence="21">
    <location>
        <begin position="1289"/>
        <end position="1306"/>
    </location>
</feature>
<dbReference type="CDD" id="cd03232">
    <property type="entry name" value="ABCG_PDR_domain2"/>
    <property type="match status" value="1"/>
</dbReference>
<feature type="transmembrane region" description="Helical" evidence="21">
    <location>
        <begin position="1254"/>
        <end position="1277"/>
    </location>
</feature>
<proteinExistence type="inferred from homology"/>
<keyword evidence="17 21" id="KW-1133">Transmembrane helix</keyword>
<dbReference type="CDD" id="cd03233">
    <property type="entry name" value="ABCG_PDR_domain1"/>
    <property type="match status" value="1"/>
</dbReference>
<evidence type="ECO:0000259" key="22">
    <source>
        <dbReference type="PROSITE" id="PS50893"/>
    </source>
</evidence>
<dbReference type="EC" id="3.1.30.1" evidence="6"/>
<keyword evidence="11" id="KW-0732">Signal</keyword>
<keyword evidence="7" id="KW-0813">Transport</keyword>
<comment type="caution">
    <text evidence="23">The sequence shown here is derived from an EMBL/GenBank/DDBJ whole genome shotgun (WGS) entry which is preliminary data.</text>
</comment>
<keyword evidence="13" id="KW-0547">Nucleotide-binding</keyword>
<protein>
    <recommendedName>
        <fullName evidence="6">Aspergillus nuclease S1</fullName>
        <ecNumber evidence="6">3.1.30.1</ecNumber>
    </recommendedName>
</protein>
<keyword evidence="15" id="KW-0378">Hydrolase</keyword>
<evidence type="ECO:0000256" key="8">
    <source>
        <dbReference type="ARBA" id="ARBA00022692"/>
    </source>
</evidence>
<keyword evidence="9" id="KW-0540">Nuclease</keyword>
<evidence type="ECO:0000256" key="7">
    <source>
        <dbReference type="ARBA" id="ARBA00022448"/>
    </source>
</evidence>
<sequence length="1644" mass="186471">MEGSNSLRGSSSSRVWRNSIMEGFSGSVRKVEDDEEDLKWAALEKLPTYNRLRKGLLTTSRGEANEIDITQLGFNQTHQLLDRLINVAQEDNENFLLKLRERIDRVGIDIPAIEVRYEHLSVDAEAYVGTRALPTFLNFVINIVESILTSLHILSSKKKHMTILKDVSGIIKPRRMALLLGPPSSGKTTLLLALSGKLDPKLKVLGRVTYNGHGMNEFVPQRTAAYISQHDVHIGEMTVRETLAFSARCQGVGTRYDLLSELARREKEAKIKPDPDIDVYMKATATGGQEASLVTEYVLKILGLDTCADTIVGDEMLRGISGGQRKRVTTGEMLVGPANALFMDEISTGLDSSTTFQIVRSLRQYVHILNGTAVISLLQPAPETYDLFDDIILISDGQIVYQGPREYVLEFFESVGFKCPERKGVADFLQEVTSRKDQEQYWMHKDEPYRFVTVTQFAEAFQSFHVGRRIGEELSTPFDKSKNHPAALTTKKYGVDNKELLKANISREYLLMKRNSFVYIFKLFQLTTLAILTMTLFLRTEMHRDSLDDGGVYTGALFFAVVALMFNGLAEISMTIVKLPVFYKQRDLLFYPSWAYAIPSWILKIPVTFLEAAVWVFLTYYVIGFDPDVGRLLKQYLVLLLINQMSSGLFRAIAALGRNIIVAGTFGSFALLILFALGGFILSRNDIKDWWIWGYWISPLMYGQNAIVVNEFLGHSWNHFIPNSNKTLGIQILESRGFFTRAYWYWIGIGALIGFTFLFNIIYTLALTYLNPFDKPQTTITEESEGSMPNGRAQEDELTHLESSGRANGVVSSSHNKKRGMVLPFEPYSLTFDQIVYSVDMPREMKDQGVGEDRLVLLQGVSGAFRPGVLTALMGVSGAGKTTLMDVLAGRKTGGYIEGNIEVSGYPKKQETFARISGYCEQNDIHSPHVTVYESLVYSAWLRLPAEVESNTRKMFIEEVMELVELRPLRNSLVGLPSVNGLSTEQRKRLTIAVELVANPSIIFMDEPTSGLDARAAAIVVRTVRNTVDTGRTVVCTIHQPSIDIFEAFDELFLMKRGGQEIYVGPLGRHSNQLIKYFESIEGVSKIKDGYNPATWMLEVTSSAQELTLGVDFHEIYKNSELYRRNKQLIAELGNPAPGSKDLHFPTQYSQSLLVQCLACLWKQHWSYWRNPPYTAVRFLSTIVIAMMFGTMFWGLGGKYSTRQDLFNAIGSMYNAVLFIGVQNSTSVQPVVGIERTVFYRERAAGMYSALPYAIAQVIIELPYIFVQATSYSVIVYAMMGFEWNLEKFFWYVFFMYFTLCYYTFYGMMTVALTPNHHVASIVAAAFYGIWNLFSGFVITRPRIPVWWRWYYWACPVAWTIYGLVASQFGDMTNVMKSENMSALLEPEAAEAVQNLLPEYVKGNLSDLCIWPDQIRHWYKYRWTSPLHFIDTPDNACSFKYSRDCHDPHGVEDMCVAGAVKNFTSQLMHYSEGTSDRRHNMTEALLFLSHFMGDIHQPMHIGFTTDRGGNTINLRWFRHKSNLHHVWDREIILTALADYYDKDVSLLLQDIERNYTDGIWSDDVTSWKHCNDISHCVNNWAKESIQIACKWGYEGLEPGTTLADDYFNSRMPYVMKRIAQGGIRLAMILNKVFTNSEEGLETAT</sequence>
<dbReference type="InterPro" id="IPR013525">
    <property type="entry name" value="ABC2_TM"/>
</dbReference>
<dbReference type="FunFam" id="1.10.575.10:FF:000002">
    <property type="entry name" value="Endonuclease 2"/>
    <property type="match status" value="1"/>
</dbReference>
<keyword evidence="12" id="KW-0677">Repeat</keyword>
<keyword evidence="14" id="KW-0255">Endonuclease</keyword>
<dbReference type="Pfam" id="PF08370">
    <property type="entry name" value="PDR_assoc"/>
    <property type="match status" value="1"/>
</dbReference>
<dbReference type="GO" id="GO:0046872">
    <property type="term" value="F:metal ion binding"/>
    <property type="evidence" value="ECO:0007669"/>
    <property type="project" value="UniProtKB-KW"/>
</dbReference>
<evidence type="ECO:0000256" key="16">
    <source>
        <dbReference type="ARBA" id="ARBA00022840"/>
    </source>
</evidence>
<keyword evidence="8 21" id="KW-0812">Transmembrane</keyword>
<evidence type="ECO:0000256" key="1">
    <source>
        <dbReference type="ARBA" id="ARBA00000245"/>
    </source>
</evidence>
<dbReference type="InterPro" id="IPR043926">
    <property type="entry name" value="ABCG_dom"/>
</dbReference>
<dbReference type="Pfam" id="PF19055">
    <property type="entry name" value="ABC2_membrane_7"/>
    <property type="match status" value="1"/>
</dbReference>
<evidence type="ECO:0000313" key="24">
    <source>
        <dbReference type="Proteomes" id="UP001603857"/>
    </source>
</evidence>
<dbReference type="InterPro" id="IPR034003">
    <property type="entry name" value="ABCG_PDR_2"/>
</dbReference>
<dbReference type="InterPro" id="IPR008947">
    <property type="entry name" value="PLipase_C/P1_nuclease_dom_sf"/>
</dbReference>
<dbReference type="InterPro" id="IPR003439">
    <property type="entry name" value="ABC_transporter-like_ATP-bd"/>
</dbReference>
<feature type="transmembrane region" description="Helical" evidence="21">
    <location>
        <begin position="1176"/>
        <end position="1196"/>
    </location>
</feature>
<dbReference type="Gene3D" id="3.40.50.300">
    <property type="entry name" value="P-loop containing nucleotide triphosphate hydrolases"/>
    <property type="match status" value="2"/>
</dbReference>
<feature type="domain" description="ABC transporter" evidence="22">
    <location>
        <begin position="836"/>
        <end position="1082"/>
    </location>
</feature>
<keyword evidence="10" id="KW-0479">Metal-binding</keyword>
<keyword evidence="19" id="KW-1015">Disulfide bond</keyword>
<dbReference type="InterPro" id="IPR013581">
    <property type="entry name" value="PDR_assoc"/>
</dbReference>
<dbReference type="InterPro" id="IPR003154">
    <property type="entry name" value="S1/P1nuclease"/>
</dbReference>
<dbReference type="SUPFAM" id="SSF52540">
    <property type="entry name" value="P-loop containing nucleoside triphosphate hydrolases"/>
    <property type="match status" value="2"/>
</dbReference>
<evidence type="ECO:0000256" key="6">
    <source>
        <dbReference type="ARBA" id="ARBA00012562"/>
    </source>
</evidence>
<feature type="transmembrane region" description="Helical" evidence="21">
    <location>
        <begin position="1350"/>
        <end position="1370"/>
    </location>
</feature>
<keyword evidence="20" id="KW-0325">Glycoprotein</keyword>
<dbReference type="PANTHER" id="PTHR48040">
    <property type="entry name" value="PLEIOTROPIC DRUG RESISTANCE PROTEIN 1-LIKE ISOFORM X1"/>
    <property type="match status" value="1"/>
</dbReference>
<feature type="transmembrane region" description="Helical" evidence="21">
    <location>
        <begin position="635"/>
        <end position="654"/>
    </location>
</feature>
<evidence type="ECO:0000256" key="2">
    <source>
        <dbReference type="ARBA" id="ARBA00004141"/>
    </source>
</evidence>
<dbReference type="InterPro" id="IPR034001">
    <property type="entry name" value="ABCG_PDR_1"/>
</dbReference>
<evidence type="ECO:0000256" key="9">
    <source>
        <dbReference type="ARBA" id="ARBA00022722"/>
    </source>
</evidence>
<feature type="transmembrane region" description="Helical" evidence="21">
    <location>
        <begin position="743"/>
        <end position="770"/>
    </location>
</feature>
<organism evidence="23 24">
    <name type="scientific">Flemingia macrophylla</name>
    <dbReference type="NCBI Taxonomy" id="520843"/>
    <lineage>
        <taxon>Eukaryota</taxon>
        <taxon>Viridiplantae</taxon>
        <taxon>Streptophyta</taxon>
        <taxon>Embryophyta</taxon>
        <taxon>Tracheophyta</taxon>
        <taxon>Spermatophyta</taxon>
        <taxon>Magnoliopsida</taxon>
        <taxon>eudicotyledons</taxon>
        <taxon>Gunneridae</taxon>
        <taxon>Pentapetalae</taxon>
        <taxon>rosids</taxon>
        <taxon>fabids</taxon>
        <taxon>Fabales</taxon>
        <taxon>Fabaceae</taxon>
        <taxon>Papilionoideae</taxon>
        <taxon>50 kb inversion clade</taxon>
        <taxon>NPAAA clade</taxon>
        <taxon>indigoferoid/millettioid clade</taxon>
        <taxon>Phaseoleae</taxon>
        <taxon>Flemingia</taxon>
    </lineage>
</organism>
<dbReference type="PROSITE" id="PS50893">
    <property type="entry name" value="ABC_TRANSPORTER_2"/>
    <property type="match status" value="2"/>
</dbReference>
<dbReference type="GO" id="GO:0000014">
    <property type="term" value="F:single-stranded DNA endodeoxyribonuclease activity"/>
    <property type="evidence" value="ECO:0007669"/>
    <property type="project" value="UniProtKB-ARBA"/>
</dbReference>
<dbReference type="Pfam" id="PF14510">
    <property type="entry name" value="ABC_trans_N"/>
    <property type="match status" value="1"/>
</dbReference>
<accession>A0ABD1MQM8</accession>
<evidence type="ECO:0000256" key="21">
    <source>
        <dbReference type="SAM" id="Phobius"/>
    </source>
</evidence>
<comment type="similarity">
    <text evidence="3">Belongs to the ABC transporter superfamily. ABCG family. PDR (TC 3.A.1.205) subfamily.</text>
</comment>
<dbReference type="SUPFAM" id="SSF48537">
    <property type="entry name" value="Phospholipase C/P1 nuclease"/>
    <property type="match status" value="1"/>
</dbReference>
<evidence type="ECO:0000256" key="12">
    <source>
        <dbReference type="ARBA" id="ARBA00022737"/>
    </source>
</evidence>
<comment type="subunit">
    <text evidence="5">Monomer.</text>
</comment>
<dbReference type="FunFam" id="3.40.50.300:FF:000179">
    <property type="entry name" value="ABC transporter G family member 34"/>
    <property type="match status" value="1"/>
</dbReference>
<dbReference type="InterPro" id="IPR003593">
    <property type="entry name" value="AAA+_ATPase"/>
</dbReference>
<reference evidence="23 24" key="1">
    <citation type="submission" date="2024-08" db="EMBL/GenBank/DDBJ databases">
        <title>Insights into the chromosomal genome structure of Flemingia macrophylla.</title>
        <authorList>
            <person name="Ding Y."/>
            <person name="Zhao Y."/>
            <person name="Bi W."/>
            <person name="Wu M."/>
            <person name="Zhao G."/>
            <person name="Gong Y."/>
            <person name="Li W."/>
            <person name="Zhang P."/>
        </authorList>
    </citation>
    <scope>NUCLEOTIDE SEQUENCE [LARGE SCALE GENOMIC DNA]</scope>
    <source>
        <strain evidence="23">DYQJB</strain>
        <tissue evidence="23">Leaf</tissue>
    </source>
</reference>
<evidence type="ECO:0000256" key="14">
    <source>
        <dbReference type="ARBA" id="ARBA00022759"/>
    </source>
</evidence>
<dbReference type="SMART" id="SM00382">
    <property type="entry name" value="AAA"/>
    <property type="match status" value="2"/>
</dbReference>
<feature type="transmembrane region" description="Helical" evidence="21">
    <location>
        <begin position="660"/>
        <end position="683"/>
    </location>
</feature>
<evidence type="ECO:0000313" key="23">
    <source>
        <dbReference type="EMBL" id="KAL2338110.1"/>
    </source>
</evidence>
<evidence type="ECO:0000256" key="4">
    <source>
        <dbReference type="ARBA" id="ARBA00009547"/>
    </source>
</evidence>
<evidence type="ECO:0000256" key="5">
    <source>
        <dbReference type="ARBA" id="ARBA00011245"/>
    </source>
</evidence>
<evidence type="ECO:0000256" key="10">
    <source>
        <dbReference type="ARBA" id="ARBA00022723"/>
    </source>
</evidence>
<evidence type="ECO:0000256" key="13">
    <source>
        <dbReference type="ARBA" id="ARBA00022741"/>
    </source>
</evidence>
<dbReference type="EMBL" id="JBGMDY010000004">
    <property type="protein sequence ID" value="KAL2338110.1"/>
    <property type="molecule type" value="Genomic_DNA"/>
</dbReference>
<keyword evidence="24" id="KW-1185">Reference proteome</keyword>
<dbReference type="PANTHER" id="PTHR48040:SF20">
    <property type="entry name" value="PLEIOTROPIC DRUG RESISTANCE PROTEIN 1"/>
    <property type="match status" value="1"/>
</dbReference>
<dbReference type="Gene3D" id="1.10.575.10">
    <property type="entry name" value="P1 Nuclease"/>
    <property type="match status" value="1"/>
</dbReference>
<comment type="similarity">
    <text evidence="4">Belongs to the nuclease type I family.</text>
</comment>
<feature type="transmembrane region" description="Helical" evidence="21">
    <location>
        <begin position="601"/>
        <end position="623"/>
    </location>
</feature>
<keyword evidence="18 21" id="KW-0472">Membrane</keyword>
<keyword evidence="16" id="KW-0067">ATP-binding</keyword>
<feature type="transmembrane region" description="Helical" evidence="21">
    <location>
        <begin position="550"/>
        <end position="570"/>
    </location>
</feature>
<dbReference type="FunFam" id="3.40.50.300:FF:000059">
    <property type="entry name" value="ABC transporter G family member 40"/>
    <property type="match status" value="1"/>
</dbReference>
<dbReference type="InterPro" id="IPR027417">
    <property type="entry name" value="P-loop_NTPase"/>
</dbReference>
<evidence type="ECO:0000256" key="17">
    <source>
        <dbReference type="ARBA" id="ARBA00022989"/>
    </source>
</evidence>
<dbReference type="GO" id="GO:0004521">
    <property type="term" value="F:RNA endonuclease activity"/>
    <property type="evidence" value="ECO:0007669"/>
    <property type="project" value="UniProtKB-ARBA"/>
</dbReference>
<feature type="transmembrane region" description="Helical" evidence="21">
    <location>
        <begin position="517"/>
        <end position="538"/>
    </location>
</feature>
<dbReference type="GO" id="GO:0006308">
    <property type="term" value="P:DNA catabolic process"/>
    <property type="evidence" value="ECO:0007669"/>
    <property type="project" value="UniProtKB-ARBA"/>
</dbReference>
<dbReference type="Pfam" id="PF02265">
    <property type="entry name" value="S1-P1_nuclease"/>
    <property type="match status" value="1"/>
</dbReference>
<comment type="catalytic activity">
    <reaction evidence="1">
        <text>Endonucleolytic cleavage to 5'-phosphomononucleotide and 5'-phosphooligonucleotide end-products.</text>
        <dbReference type="EC" id="3.1.30.1"/>
    </reaction>
</comment>
<dbReference type="Pfam" id="PF00005">
    <property type="entry name" value="ABC_tran"/>
    <property type="match status" value="2"/>
</dbReference>
<evidence type="ECO:0000256" key="15">
    <source>
        <dbReference type="ARBA" id="ARBA00022801"/>
    </source>
</evidence>
<dbReference type="Pfam" id="PF01061">
    <property type="entry name" value="ABC2_membrane"/>
    <property type="match status" value="2"/>
</dbReference>
<name>A0ABD1MQM8_9FABA</name>
<feature type="transmembrane region" description="Helical" evidence="21">
    <location>
        <begin position="1318"/>
        <end position="1338"/>
    </location>
</feature>
<evidence type="ECO:0000256" key="11">
    <source>
        <dbReference type="ARBA" id="ARBA00022729"/>
    </source>
</evidence>
<dbReference type="Proteomes" id="UP001603857">
    <property type="component" value="Unassembled WGS sequence"/>
</dbReference>
<evidence type="ECO:0000256" key="18">
    <source>
        <dbReference type="ARBA" id="ARBA00023136"/>
    </source>
</evidence>
<evidence type="ECO:0000256" key="19">
    <source>
        <dbReference type="ARBA" id="ARBA00023157"/>
    </source>
</evidence>
<feature type="domain" description="ABC transporter" evidence="22">
    <location>
        <begin position="148"/>
        <end position="421"/>
    </location>
</feature>
<dbReference type="CDD" id="cd11010">
    <property type="entry name" value="S1-P1_nuclease"/>
    <property type="match status" value="1"/>
</dbReference>
<comment type="subcellular location">
    <subcellularLocation>
        <location evidence="2">Membrane</location>
        <topology evidence="2">Multi-pass membrane protein</topology>
    </subcellularLocation>
</comment>
<dbReference type="GO" id="GO:0005524">
    <property type="term" value="F:ATP binding"/>
    <property type="evidence" value="ECO:0007669"/>
    <property type="project" value="UniProtKB-KW"/>
</dbReference>
<dbReference type="InterPro" id="IPR029481">
    <property type="entry name" value="ABC_trans_N"/>
</dbReference>
<evidence type="ECO:0000256" key="3">
    <source>
        <dbReference type="ARBA" id="ARBA00006012"/>
    </source>
</evidence>